<dbReference type="Proteomes" id="UP000239425">
    <property type="component" value="Unassembled WGS sequence"/>
</dbReference>
<protein>
    <submittedName>
        <fullName evidence="1">Uncharacterized protein</fullName>
    </submittedName>
</protein>
<sequence length="81" mass="9484">MLLNNEEMKVRKERVKKHLRVNTLGYRLNGDVHSARPHGSAKRVLIWLEEKSSKAGEHFNVSKDTYTSEFIFIRKVFSLVL</sequence>
<gene>
    <name evidence="1" type="ORF">HCUR_00396</name>
</gene>
<comment type="caution">
    <text evidence="1">The sequence shown here is derived from an EMBL/GenBank/DDBJ whole genome shotgun (WGS) entry which is preliminary data.</text>
</comment>
<evidence type="ECO:0000313" key="1">
    <source>
        <dbReference type="EMBL" id="PPE04205.1"/>
    </source>
</evidence>
<evidence type="ECO:0000313" key="2">
    <source>
        <dbReference type="Proteomes" id="UP000239425"/>
    </source>
</evidence>
<proteinExistence type="predicted"/>
<keyword evidence="2" id="KW-1185">Reference proteome</keyword>
<reference evidence="1 2" key="1">
    <citation type="submission" date="2017-11" db="EMBL/GenBank/DDBJ databases">
        <title>Comparative genomic analysis of Holospora spp., intranuclear symbionts of paramecia.</title>
        <authorList>
            <person name="Garushyants S.K."/>
            <person name="Beliavskaya A."/>
            <person name="Malko D.B."/>
            <person name="Logacheva M.D."/>
            <person name="Rautian M.S."/>
            <person name="Gelfand M.S."/>
        </authorList>
    </citation>
    <scope>NUCLEOTIDE SEQUENCE [LARGE SCALE GENOMIC DNA]</scope>
    <source>
        <strain evidence="2">02AZ16</strain>
    </source>
</reference>
<organism evidence="1 2">
    <name type="scientific">Holospora curviuscula</name>
    <dbReference type="NCBI Taxonomy" id="1082868"/>
    <lineage>
        <taxon>Bacteria</taxon>
        <taxon>Pseudomonadati</taxon>
        <taxon>Pseudomonadota</taxon>
        <taxon>Alphaproteobacteria</taxon>
        <taxon>Holosporales</taxon>
        <taxon>Holosporaceae</taxon>
        <taxon>Holospora</taxon>
    </lineage>
</organism>
<name>A0A2S5RAQ6_9PROT</name>
<dbReference type="AlphaFoldDB" id="A0A2S5RAQ6"/>
<dbReference type="EMBL" id="PHHC01000078">
    <property type="protein sequence ID" value="PPE04205.1"/>
    <property type="molecule type" value="Genomic_DNA"/>
</dbReference>
<accession>A0A2S5RAQ6</accession>